<evidence type="ECO:0000259" key="6">
    <source>
        <dbReference type="PROSITE" id="PS50043"/>
    </source>
</evidence>
<keyword evidence="1 5" id="KW-0597">Phosphoprotein</keyword>
<dbReference type="InterPro" id="IPR039420">
    <property type="entry name" value="WalR-like"/>
</dbReference>
<evidence type="ECO:0000313" key="9">
    <source>
        <dbReference type="Proteomes" id="UP000501240"/>
    </source>
</evidence>
<dbReference type="InterPro" id="IPR000792">
    <property type="entry name" value="Tscrpt_reg_LuxR_C"/>
</dbReference>
<evidence type="ECO:0000256" key="4">
    <source>
        <dbReference type="ARBA" id="ARBA00023163"/>
    </source>
</evidence>
<keyword evidence="3" id="KW-0238">DNA-binding</keyword>
<dbReference type="PANTHER" id="PTHR43214:SF24">
    <property type="entry name" value="TRANSCRIPTIONAL REGULATORY PROTEIN NARL-RELATED"/>
    <property type="match status" value="1"/>
</dbReference>
<dbReference type="Pfam" id="PF00196">
    <property type="entry name" value="GerE"/>
    <property type="match status" value="1"/>
</dbReference>
<protein>
    <submittedName>
        <fullName evidence="8">Two component system response regulator</fullName>
    </submittedName>
</protein>
<feature type="domain" description="HTH luxR-type" evidence="6">
    <location>
        <begin position="172"/>
        <end position="237"/>
    </location>
</feature>
<dbReference type="GO" id="GO:0006355">
    <property type="term" value="P:regulation of DNA-templated transcription"/>
    <property type="evidence" value="ECO:0007669"/>
    <property type="project" value="InterPro"/>
</dbReference>
<organism evidence="8 9">
    <name type="scientific">Actinomadura verrucosospora</name>
    <dbReference type="NCBI Taxonomy" id="46165"/>
    <lineage>
        <taxon>Bacteria</taxon>
        <taxon>Bacillati</taxon>
        <taxon>Actinomycetota</taxon>
        <taxon>Actinomycetes</taxon>
        <taxon>Streptosporangiales</taxon>
        <taxon>Thermomonosporaceae</taxon>
        <taxon>Actinomadura</taxon>
    </lineage>
</organism>
<reference evidence="8 9" key="1">
    <citation type="submission" date="2020-05" db="EMBL/GenBank/DDBJ databases">
        <title>Actinomadura verrucosospora NRRL-B18236 (PFL_A860) Genome sequencing and assembly.</title>
        <authorList>
            <person name="Samborskyy M."/>
        </authorList>
    </citation>
    <scope>NUCLEOTIDE SEQUENCE [LARGE SCALE GENOMIC DNA]</scope>
    <source>
        <strain evidence="8 9">NRRL:B18236</strain>
    </source>
</reference>
<evidence type="ECO:0000313" key="8">
    <source>
        <dbReference type="EMBL" id="QKG19934.1"/>
    </source>
</evidence>
<evidence type="ECO:0000259" key="7">
    <source>
        <dbReference type="PROSITE" id="PS50110"/>
    </source>
</evidence>
<dbReference type="Gene3D" id="3.40.50.2300">
    <property type="match status" value="1"/>
</dbReference>
<dbReference type="InterPro" id="IPR001789">
    <property type="entry name" value="Sig_transdc_resp-reg_receiver"/>
</dbReference>
<dbReference type="AlphaFoldDB" id="A0A7D3VSR1"/>
<evidence type="ECO:0000256" key="3">
    <source>
        <dbReference type="ARBA" id="ARBA00023125"/>
    </source>
</evidence>
<dbReference type="Pfam" id="PF00072">
    <property type="entry name" value="Response_reg"/>
    <property type="match status" value="1"/>
</dbReference>
<dbReference type="GO" id="GO:0003677">
    <property type="term" value="F:DNA binding"/>
    <property type="evidence" value="ECO:0007669"/>
    <property type="project" value="UniProtKB-KW"/>
</dbReference>
<feature type="modified residue" description="4-aspartylphosphate" evidence="5">
    <location>
        <position position="77"/>
    </location>
</feature>
<dbReference type="SUPFAM" id="SSF52172">
    <property type="entry name" value="CheY-like"/>
    <property type="match status" value="1"/>
</dbReference>
<dbReference type="PROSITE" id="PS50110">
    <property type="entry name" value="RESPONSE_REGULATORY"/>
    <property type="match status" value="1"/>
</dbReference>
<dbReference type="CDD" id="cd06170">
    <property type="entry name" value="LuxR_C_like"/>
    <property type="match status" value="1"/>
</dbReference>
<name>A0A7D3VSR1_ACTVE</name>
<dbReference type="InterPro" id="IPR016032">
    <property type="entry name" value="Sig_transdc_resp-reg_C-effctor"/>
</dbReference>
<keyword evidence="2" id="KW-0805">Transcription regulation</keyword>
<evidence type="ECO:0000256" key="2">
    <source>
        <dbReference type="ARBA" id="ARBA00023015"/>
    </source>
</evidence>
<dbReference type="CDD" id="cd17535">
    <property type="entry name" value="REC_NarL-like"/>
    <property type="match status" value="1"/>
</dbReference>
<dbReference type="InterPro" id="IPR011006">
    <property type="entry name" value="CheY-like_superfamily"/>
</dbReference>
<dbReference type="InterPro" id="IPR058245">
    <property type="entry name" value="NreC/VraR/RcsB-like_REC"/>
</dbReference>
<dbReference type="SMART" id="SM00448">
    <property type="entry name" value="REC"/>
    <property type="match status" value="1"/>
</dbReference>
<keyword evidence="4" id="KW-0804">Transcription</keyword>
<evidence type="ECO:0000256" key="1">
    <source>
        <dbReference type="ARBA" id="ARBA00022553"/>
    </source>
</evidence>
<accession>A0A7D3VSR1</accession>
<feature type="domain" description="Response regulatory" evidence="7">
    <location>
        <begin position="26"/>
        <end position="144"/>
    </location>
</feature>
<proteinExistence type="predicted"/>
<dbReference type="GO" id="GO:0000160">
    <property type="term" value="P:phosphorelay signal transduction system"/>
    <property type="evidence" value="ECO:0007669"/>
    <property type="project" value="InterPro"/>
</dbReference>
<gene>
    <name evidence="8" type="ORF">ACTIVE_1570</name>
</gene>
<dbReference type="PROSITE" id="PS50043">
    <property type="entry name" value="HTH_LUXR_2"/>
    <property type="match status" value="1"/>
</dbReference>
<dbReference type="Proteomes" id="UP000501240">
    <property type="component" value="Chromosome"/>
</dbReference>
<keyword evidence="9" id="KW-1185">Reference proteome</keyword>
<dbReference type="SMART" id="SM00421">
    <property type="entry name" value="HTH_LUXR"/>
    <property type="match status" value="1"/>
</dbReference>
<dbReference type="EMBL" id="CP053892">
    <property type="protein sequence ID" value="QKG19934.1"/>
    <property type="molecule type" value="Genomic_DNA"/>
</dbReference>
<evidence type="ECO:0000256" key="5">
    <source>
        <dbReference type="PROSITE-ProRule" id="PRU00169"/>
    </source>
</evidence>
<sequence>MRDPDERTPPAARGTWSRSSMTEPIRVLIADDEMLVRAGFRVLIDAEPQMTVVGEAADGAAAVDLARRTRPDVVLMDIRMPGVDGLEATRRIAEDPDLAGVHVLILTTFDHDEYVIEGLDAGAGGFLIKNTDPGQLLQGIRVVAGGEALLSPGLTRRLIARLVAHAPARRINPGALARLTGREREVAGLAAHGMSNDEIAAALCISQATAKTHISRAMTKLGARDRAQLVALAYRHRLVDPPDPASPLAP</sequence>
<dbReference type="SUPFAM" id="SSF46894">
    <property type="entry name" value="C-terminal effector domain of the bipartite response regulators"/>
    <property type="match status" value="1"/>
</dbReference>
<dbReference type="PRINTS" id="PR00038">
    <property type="entry name" value="HTHLUXR"/>
</dbReference>
<dbReference type="PANTHER" id="PTHR43214">
    <property type="entry name" value="TWO-COMPONENT RESPONSE REGULATOR"/>
    <property type="match status" value="1"/>
</dbReference>